<dbReference type="EMBL" id="JABELD010000003">
    <property type="protein sequence ID" value="MBU2737389.1"/>
    <property type="molecule type" value="Genomic_DNA"/>
</dbReference>
<accession>A0ABS5ZL59</accession>
<dbReference type="PANTHER" id="PTHR30160">
    <property type="entry name" value="TETRAACYLDISACCHARIDE 4'-KINASE-RELATED"/>
    <property type="match status" value="1"/>
</dbReference>
<evidence type="ECO:0000256" key="2">
    <source>
        <dbReference type="ARBA" id="ARBA00022679"/>
    </source>
</evidence>
<organism evidence="3 4">
    <name type="scientific">Acidithiobacillus concretivorus</name>
    <dbReference type="NCBI Taxonomy" id="3063952"/>
    <lineage>
        <taxon>Bacteria</taxon>
        <taxon>Pseudomonadati</taxon>
        <taxon>Pseudomonadota</taxon>
        <taxon>Acidithiobacillia</taxon>
        <taxon>Acidithiobacillales</taxon>
        <taxon>Acidithiobacillaceae</taxon>
        <taxon>Acidithiobacillus</taxon>
    </lineage>
</organism>
<dbReference type="PANTHER" id="PTHR30160:SF1">
    <property type="entry name" value="LIPOPOLYSACCHARIDE 1,2-N-ACETYLGLUCOSAMINETRANSFERASE-RELATED"/>
    <property type="match status" value="1"/>
</dbReference>
<dbReference type="Gene3D" id="3.40.50.2000">
    <property type="entry name" value="Glycogen Phosphorylase B"/>
    <property type="match status" value="2"/>
</dbReference>
<keyword evidence="1" id="KW-0328">Glycosyltransferase</keyword>
<evidence type="ECO:0000256" key="1">
    <source>
        <dbReference type="ARBA" id="ARBA00022676"/>
    </source>
</evidence>
<evidence type="ECO:0000313" key="3">
    <source>
        <dbReference type="EMBL" id="MBU2737389.1"/>
    </source>
</evidence>
<dbReference type="RefSeq" id="WP_215862446.1">
    <property type="nucleotide sequence ID" value="NZ_JABELD010000003.1"/>
</dbReference>
<dbReference type="InterPro" id="IPR002201">
    <property type="entry name" value="Glyco_trans_9"/>
</dbReference>
<keyword evidence="4" id="KW-1185">Reference proteome</keyword>
<gene>
    <name evidence="3" type="ORF">HJG40_00875</name>
</gene>
<comment type="caution">
    <text evidence="3">The sequence shown here is derived from an EMBL/GenBank/DDBJ whole genome shotgun (WGS) entry which is preliminary data.</text>
</comment>
<dbReference type="Proteomes" id="UP001197028">
    <property type="component" value="Unassembled WGS sequence"/>
</dbReference>
<proteinExistence type="predicted"/>
<dbReference type="InterPro" id="IPR051199">
    <property type="entry name" value="LPS_LOS_Heptosyltrfase"/>
</dbReference>
<reference evidence="3 4" key="1">
    <citation type="journal article" date="2021" name="ISME J.">
        <title>Genomic evolution of the class Acidithiobacillia: deep-branching Proteobacteria living in extreme acidic conditions.</title>
        <authorList>
            <person name="Moya-Beltran A."/>
            <person name="Beard S."/>
            <person name="Rojas-Villalobos C."/>
            <person name="Issotta F."/>
            <person name="Gallardo Y."/>
            <person name="Ulloa R."/>
            <person name="Giaveno A."/>
            <person name="Degli Esposti M."/>
            <person name="Johnson D.B."/>
            <person name="Quatrini R."/>
        </authorList>
    </citation>
    <scope>NUCLEOTIDE SEQUENCE [LARGE SCALE GENOMIC DNA]</scope>
    <source>
        <strain evidence="3 4">ATCC 19703</strain>
    </source>
</reference>
<dbReference type="Pfam" id="PF01075">
    <property type="entry name" value="Glyco_transf_9"/>
    <property type="match status" value="1"/>
</dbReference>
<name>A0ABS5ZL59_9PROT</name>
<keyword evidence="2" id="KW-0808">Transferase</keyword>
<evidence type="ECO:0000313" key="4">
    <source>
        <dbReference type="Proteomes" id="UP001197028"/>
    </source>
</evidence>
<protein>
    <submittedName>
        <fullName evidence="3">Glycosyltransferase family 9 protein</fullName>
    </submittedName>
</protein>
<dbReference type="SUPFAM" id="SSF53756">
    <property type="entry name" value="UDP-Glycosyltransferase/glycogen phosphorylase"/>
    <property type="match status" value="1"/>
</dbReference>
<dbReference type="CDD" id="cd03789">
    <property type="entry name" value="GT9_LPS_heptosyltransferase"/>
    <property type="match status" value="1"/>
</dbReference>
<sequence>MNYIYKKLKSHKFFIGFIHKVECFPRVVWHAFDKMFIFICTLQVGPEKDGGVAVVRIGGMGDMILSIPLLLEMKKKHYVTLICSSDHMYMKEIFYDCVNSFIFFDEYKFRKNILYRFSFLKRISSMKFSCTIHSGISRQQGGADVIAWAAKSKKTIAFDAREWHSCEKLISDRWFDTLIDGKYGKIHELERMSILAGTALNYDEFLKNCDYKVVEKKYVYNNYAIFNVGSSTSVREWEISNFVEVARALHEKKSLLPIFIGTEKDKLKISGMKIPFPHENLIGKLTVKEYILLLKNADIIICNESSPMHIGVMFDRPTVAIVSGGEFNNYCKYPDGVAEKLLVISSQDNSCFNCGWNCIYKKNDGHSFPCLDAVRSHDVIENILSWEFFI</sequence>